<dbReference type="OrthoDB" id="8828485at2"/>
<proteinExistence type="predicted"/>
<dbReference type="EMBL" id="FPBH01000029">
    <property type="protein sequence ID" value="SFU24778.1"/>
    <property type="molecule type" value="Genomic_DNA"/>
</dbReference>
<evidence type="ECO:0000313" key="1">
    <source>
        <dbReference type="EMBL" id="SFU24778.1"/>
    </source>
</evidence>
<dbReference type="RefSeq" id="WP_143131799.1">
    <property type="nucleotide sequence ID" value="NZ_FPBH01000029.1"/>
</dbReference>
<gene>
    <name evidence="1" type="ORF">SAMN05192563_102988</name>
</gene>
<evidence type="ECO:0000313" key="2">
    <source>
        <dbReference type="Proteomes" id="UP000198844"/>
    </source>
</evidence>
<protein>
    <submittedName>
        <fullName evidence="1">Uncharacterized protein</fullName>
    </submittedName>
</protein>
<dbReference type="Proteomes" id="UP000198844">
    <property type="component" value="Unassembled WGS sequence"/>
</dbReference>
<dbReference type="AlphaFoldDB" id="A0A1I7ELF1"/>
<accession>A0A1I7ELF1</accession>
<name>A0A1I7ELF1_9BURK</name>
<reference evidence="1 2" key="1">
    <citation type="submission" date="2016-10" db="EMBL/GenBank/DDBJ databases">
        <authorList>
            <person name="de Groot N.N."/>
        </authorList>
    </citation>
    <scope>NUCLEOTIDE SEQUENCE [LARGE SCALE GENOMIC DNA]</scope>
    <source>
        <strain evidence="1 2">LMG 27731</strain>
    </source>
</reference>
<organism evidence="1 2">
    <name type="scientific">Paraburkholderia aspalathi</name>
    <dbReference type="NCBI Taxonomy" id="1324617"/>
    <lineage>
        <taxon>Bacteria</taxon>
        <taxon>Pseudomonadati</taxon>
        <taxon>Pseudomonadota</taxon>
        <taxon>Betaproteobacteria</taxon>
        <taxon>Burkholderiales</taxon>
        <taxon>Burkholderiaceae</taxon>
        <taxon>Paraburkholderia</taxon>
    </lineage>
</organism>
<sequence>MTTGNDRVARVRTYLTAEGFTLLLRQRVLALHSGGHIQGTNDPKLLPDEFGNRQDLMKTNSDAKEWSADDWFPAAV</sequence>